<keyword evidence="2" id="KW-0716">Sensory transduction</keyword>
<gene>
    <name evidence="10" type="ORF">NHX12_007476</name>
</gene>
<comment type="caution">
    <text evidence="10">The sequence shown here is derived from an EMBL/GenBank/DDBJ whole genome shotgun (WGS) entry which is preliminary data.</text>
</comment>
<accession>A0A9Q0DPX5</accession>
<evidence type="ECO:0000256" key="7">
    <source>
        <dbReference type="ARBA" id="ARBA00023170"/>
    </source>
</evidence>
<evidence type="ECO:0000313" key="10">
    <source>
        <dbReference type="EMBL" id="KAJ3592349.1"/>
    </source>
</evidence>
<evidence type="ECO:0000256" key="5">
    <source>
        <dbReference type="ARBA" id="ARBA00023040"/>
    </source>
</evidence>
<keyword evidence="8" id="KW-0807">Transducer</keyword>
<keyword evidence="11" id="KW-1185">Reference proteome</keyword>
<evidence type="ECO:0000256" key="9">
    <source>
        <dbReference type="SAM" id="Phobius"/>
    </source>
</evidence>
<dbReference type="GO" id="GO:0016020">
    <property type="term" value="C:membrane"/>
    <property type="evidence" value="ECO:0007669"/>
    <property type="project" value="UniProtKB-SubCell"/>
</dbReference>
<dbReference type="OrthoDB" id="8724017at2759"/>
<dbReference type="SUPFAM" id="SSF81321">
    <property type="entry name" value="Family A G protein-coupled receptor-like"/>
    <property type="match status" value="1"/>
</dbReference>
<evidence type="ECO:0000313" key="11">
    <source>
        <dbReference type="Proteomes" id="UP001148018"/>
    </source>
</evidence>
<feature type="transmembrane region" description="Helical" evidence="9">
    <location>
        <begin position="211"/>
        <end position="231"/>
    </location>
</feature>
<dbReference type="AlphaFoldDB" id="A0A9Q0DPX5"/>
<feature type="transmembrane region" description="Helical" evidence="9">
    <location>
        <begin position="79"/>
        <end position="101"/>
    </location>
</feature>
<comment type="subcellular location">
    <subcellularLocation>
        <location evidence="1">Membrane</location>
        <topology evidence="1">Multi-pass membrane protein</topology>
    </subcellularLocation>
</comment>
<feature type="transmembrane region" description="Helical" evidence="9">
    <location>
        <begin position="171"/>
        <end position="190"/>
    </location>
</feature>
<dbReference type="Proteomes" id="UP001148018">
    <property type="component" value="Unassembled WGS sequence"/>
</dbReference>
<feature type="transmembrane region" description="Helical" evidence="9">
    <location>
        <begin position="42"/>
        <end position="67"/>
    </location>
</feature>
<organism evidence="10 11">
    <name type="scientific">Muraenolepis orangiensis</name>
    <name type="common">Patagonian moray cod</name>
    <dbReference type="NCBI Taxonomy" id="630683"/>
    <lineage>
        <taxon>Eukaryota</taxon>
        <taxon>Metazoa</taxon>
        <taxon>Chordata</taxon>
        <taxon>Craniata</taxon>
        <taxon>Vertebrata</taxon>
        <taxon>Euteleostomi</taxon>
        <taxon>Actinopterygii</taxon>
        <taxon>Neopterygii</taxon>
        <taxon>Teleostei</taxon>
        <taxon>Neoteleostei</taxon>
        <taxon>Acanthomorphata</taxon>
        <taxon>Zeiogadaria</taxon>
        <taxon>Gadariae</taxon>
        <taxon>Gadiformes</taxon>
        <taxon>Muraenolepidoidei</taxon>
        <taxon>Muraenolepididae</taxon>
        <taxon>Muraenolepis</taxon>
    </lineage>
</organism>
<evidence type="ECO:0000256" key="1">
    <source>
        <dbReference type="ARBA" id="ARBA00004141"/>
    </source>
</evidence>
<dbReference type="EMBL" id="JANIIK010000113">
    <property type="protein sequence ID" value="KAJ3592349.1"/>
    <property type="molecule type" value="Genomic_DNA"/>
</dbReference>
<evidence type="ECO:0000256" key="8">
    <source>
        <dbReference type="ARBA" id="ARBA00023224"/>
    </source>
</evidence>
<feature type="transmembrane region" description="Helical" evidence="9">
    <location>
        <begin position="121"/>
        <end position="139"/>
    </location>
</feature>
<evidence type="ECO:0000256" key="6">
    <source>
        <dbReference type="ARBA" id="ARBA00023136"/>
    </source>
</evidence>
<keyword evidence="5" id="KW-0297">G-protein coupled receptor</keyword>
<evidence type="ECO:0000256" key="3">
    <source>
        <dbReference type="ARBA" id="ARBA00022692"/>
    </source>
</evidence>
<reference evidence="10" key="1">
    <citation type="submission" date="2022-07" db="EMBL/GenBank/DDBJ databases">
        <title>Chromosome-level genome of Muraenolepis orangiensis.</title>
        <authorList>
            <person name="Kim J."/>
        </authorList>
    </citation>
    <scope>NUCLEOTIDE SEQUENCE</scope>
    <source>
        <strain evidence="10">KU_S4_2022</strain>
        <tissue evidence="10">Muscle</tissue>
    </source>
</reference>
<evidence type="ECO:0000256" key="2">
    <source>
        <dbReference type="ARBA" id="ARBA00022606"/>
    </source>
</evidence>
<keyword evidence="6 9" id="KW-0472">Membrane</keyword>
<evidence type="ECO:0008006" key="12">
    <source>
        <dbReference type="Google" id="ProtNLM"/>
    </source>
</evidence>
<keyword evidence="7" id="KW-0675">Receptor</keyword>
<keyword evidence="3 9" id="KW-0812">Transmembrane</keyword>
<keyword evidence="4 9" id="KW-1133">Transmembrane helix</keyword>
<evidence type="ECO:0000256" key="4">
    <source>
        <dbReference type="ARBA" id="ARBA00022989"/>
    </source>
</evidence>
<proteinExistence type="predicted"/>
<sequence length="319" mass="36112">MSSFCFISINGPLIVLTLVANVFFVFCLMTHKMQRVKEPLKTLLGSVVSSTIFYLFCVTSMYCVTIWVKSLVVLWTFDYVVLFGVLVNMTSYVWLMFYYYIMIVPSQRALIRWVKKNIKSVIYVMLFGDRLLFLGNAAYEITNILDTPYSNGTGLALQAIQIVELSILNGYILLCLCVMMFSSFATAHYLSKHMKSLAASDGSLFNPRLRSQIRVTITGILQGVLYLLFGLWYTANVLCMYLPPCVTLGFYIRYTATTLYISITTLNLWVGQTLFRERAVHVWKAVKKHVCTGKEDLRPAEDTLTTAATIQSTGVDTDG</sequence>
<dbReference type="GO" id="GO:0004930">
    <property type="term" value="F:G protein-coupled receptor activity"/>
    <property type="evidence" value="ECO:0007669"/>
    <property type="project" value="UniProtKB-KW"/>
</dbReference>
<feature type="transmembrane region" description="Helical" evidence="9">
    <location>
        <begin position="251"/>
        <end position="270"/>
    </location>
</feature>
<name>A0A9Q0DPX5_9TELE</name>
<feature type="transmembrane region" description="Helical" evidence="9">
    <location>
        <begin position="6"/>
        <end position="30"/>
    </location>
</feature>
<protein>
    <recommendedName>
        <fullName evidence="12">Taste receptor type 2</fullName>
    </recommendedName>
</protein>
<dbReference type="PANTHER" id="PTHR11394">
    <property type="entry name" value="TASTE RECEPTOR TYPE 2"/>
    <property type="match status" value="1"/>
</dbReference>